<evidence type="ECO:0000256" key="1">
    <source>
        <dbReference type="ARBA" id="ARBA00004370"/>
    </source>
</evidence>
<dbReference type="InterPro" id="IPR045214">
    <property type="entry name" value="Surf1/Surf4"/>
</dbReference>
<dbReference type="Pfam" id="PF02104">
    <property type="entry name" value="SURF1"/>
    <property type="match status" value="1"/>
</dbReference>
<keyword evidence="3 5" id="KW-1133">Transmembrane helix</keyword>
<evidence type="ECO:0000256" key="5">
    <source>
        <dbReference type="SAM" id="Phobius"/>
    </source>
</evidence>
<evidence type="ECO:0000256" key="3">
    <source>
        <dbReference type="ARBA" id="ARBA00022989"/>
    </source>
</evidence>
<keyword evidence="4 5" id="KW-0472">Membrane</keyword>
<comment type="subcellular location">
    <subcellularLocation>
        <location evidence="1">Membrane</location>
    </subcellularLocation>
</comment>
<dbReference type="InterPro" id="IPR002994">
    <property type="entry name" value="Surf1/Shy1"/>
</dbReference>
<dbReference type="EMBL" id="CAFBLW010000029">
    <property type="protein sequence ID" value="CAB4874200.1"/>
    <property type="molecule type" value="Genomic_DNA"/>
</dbReference>
<proteinExistence type="predicted"/>
<sequence length="236" mass="26681">MKEKNSLLRSAVAALLVIACLWATQWQFQRGLDRHQKNSIISARIEKPDLQLSDTYKSVENYEWRTVLTSGTFDLDNQILLRNRYFEGKYGFEVLTRFTSEDGYKFWIDRGWVQAGATAKTPPVITPAPTGRVQIRGRLRLDSSLPQGAFFAVPTSKSGGLIRKLNAQSGLDSENFYVDLISGSNSELTPQVPASLPEISDGPHMAYSVQWLFFAGLIIYGRLLIRRSEILSREKF</sequence>
<dbReference type="PROSITE" id="PS50895">
    <property type="entry name" value="SURF1"/>
    <property type="match status" value="1"/>
</dbReference>
<protein>
    <submittedName>
        <fullName evidence="6">Unannotated protein</fullName>
    </submittedName>
</protein>
<dbReference type="GO" id="GO:0016020">
    <property type="term" value="C:membrane"/>
    <property type="evidence" value="ECO:0007669"/>
    <property type="project" value="UniProtKB-SubCell"/>
</dbReference>
<name>A0A6J7DZ65_9ZZZZ</name>
<evidence type="ECO:0000256" key="4">
    <source>
        <dbReference type="ARBA" id="ARBA00023136"/>
    </source>
</evidence>
<accession>A0A6J7DZ65</accession>
<reference evidence="6" key="1">
    <citation type="submission" date="2020-05" db="EMBL/GenBank/DDBJ databases">
        <authorList>
            <person name="Chiriac C."/>
            <person name="Salcher M."/>
            <person name="Ghai R."/>
            <person name="Kavagutti S V."/>
        </authorList>
    </citation>
    <scope>NUCLEOTIDE SEQUENCE</scope>
</reference>
<dbReference type="PANTHER" id="PTHR23427:SF2">
    <property type="entry name" value="SURFEIT LOCUS PROTEIN 1"/>
    <property type="match status" value="1"/>
</dbReference>
<dbReference type="AlphaFoldDB" id="A0A6J7DZ65"/>
<evidence type="ECO:0000256" key="2">
    <source>
        <dbReference type="ARBA" id="ARBA00022692"/>
    </source>
</evidence>
<keyword evidence="2 5" id="KW-0812">Transmembrane</keyword>
<dbReference type="CDD" id="cd06662">
    <property type="entry name" value="SURF1"/>
    <property type="match status" value="1"/>
</dbReference>
<evidence type="ECO:0000313" key="6">
    <source>
        <dbReference type="EMBL" id="CAB4874200.1"/>
    </source>
</evidence>
<feature type="transmembrane region" description="Helical" evidence="5">
    <location>
        <begin position="205"/>
        <end position="225"/>
    </location>
</feature>
<dbReference type="PROSITE" id="PS51257">
    <property type="entry name" value="PROKAR_LIPOPROTEIN"/>
    <property type="match status" value="1"/>
</dbReference>
<organism evidence="6">
    <name type="scientific">freshwater metagenome</name>
    <dbReference type="NCBI Taxonomy" id="449393"/>
    <lineage>
        <taxon>unclassified sequences</taxon>
        <taxon>metagenomes</taxon>
        <taxon>ecological metagenomes</taxon>
    </lineage>
</organism>
<dbReference type="PANTHER" id="PTHR23427">
    <property type="entry name" value="SURFEIT LOCUS PROTEIN"/>
    <property type="match status" value="1"/>
</dbReference>
<gene>
    <name evidence="6" type="ORF">UFOPK3461_00505</name>
</gene>